<name>A0AAV4MD65_CAEEX</name>
<dbReference type="Proteomes" id="UP001054945">
    <property type="component" value="Unassembled WGS sequence"/>
</dbReference>
<dbReference type="AlphaFoldDB" id="A0AAV4MD65"/>
<gene>
    <name evidence="1" type="primary">AVEN_132659_1</name>
    <name evidence="1" type="ORF">CEXT_687011</name>
</gene>
<proteinExistence type="predicted"/>
<keyword evidence="2" id="KW-1185">Reference proteome</keyword>
<comment type="caution">
    <text evidence="1">The sequence shown here is derived from an EMBL/GenBank/DDBJ whole genome shotgun (WGS) entry which is preliminary data.</text>
</comment>
<protein>
    <submittedName>
        <fullName evidence="1">Uncharacterized protein</fullName>
    </submittedName>
</protein>
<accession>A0AAV4MD65</accession>
<reference evidence="1 2" key="1">
    <citation type="submission" date="2021-06" db="EMBL/GenBank/DDBJ databases">
        <title>Caerostris extrusa draft genome.</title>
        <authorList>
            <person name="Kono N."/>
            <person name="Arakawa K."/>
        </authorList>
    </citation>
    <scope>NUCLEOTIDE SEQUENCE [LARGE SCALE GENOMIC DNA]</scope>
</reference>
<sequence>MWKRLTDNDTSEESVLGYKIAVFTVRKFVIGRGNIQFSSLFLCISTDAASVTVYDVEILDAAEDAAFCGTNKSRRRCSKGKDQPVWWEHEINIQRLLSTSITFWFHVIQPIIFYFHREHFVDFGTHLLFTICVFIPWTPSTAIQCKDGFNYQIFDYCGRKKVGFQFSSCLGHLQIMEMDIYR</sequence>
<dbReference type="EMBL" id="BPLR01002134">
    <property type="protein sequence ID" value="GIX70387.1"/>
    <property type="molecule type" value="Genomic_DNA"/>
</dbReference>
<organism evidence="1 2">
    <name type="scientific">Caerostris extrusa</name>
    <name type="common">Bark spider</name>
    <name type="synonym">Caerostris bankana</name>
    <dbReference type="NCBI Taxonomy" id="172846"/>
    <lineage>
        <taxon>Eukaryota</taxon>
        <taxon>Metazoa</taxon>
        <taxon>Ecdysozoa</taxon>
        <taxon>Arthropoda</taxon>
        <taxon>Chelicerata</taxon>
        <taxon>Arachnida</taxon>
        <taxon>Araneae</taxon>
        <taxon>Araneomorphae</taxon>
        <taxon>Entelegynae</taxon>
        <taxon>Araneoidea</taxon>
        <taxon>Araneidae</taxon>
        <taxon>Caerostris</taxon>
    </lineage>
</organism>
<evidence type="ECO:0000313" key="1">
    <source>
        <dbReference type="EMBL" id="GIX70387.1"/>
    </source>
</evidence>
<evidence type="ECO:0000313" key="2">
    <source>
        <dbReference type="Proteomes" id="UP001054945"/>
    </source>
</evidence>